<name>A0AAX0S0B1_9BACI</name>
<reference evidence="3 4" key="1">
    <citation type="submission" date="2017-09" db="EMBL/GenBank/DDBJ databases">
        <title>Large-scale bioinformatics analysis of Bacillus genomes uncovers conserved roles of natural products in bacterial physiology.</title>
        <authorList>
            <consortium name="Agbiome Team Llc"/>
            <person name="Bleich R.M."/>
            <person name="Kirk G.J."/>
            <person name="Santa Maria K.C."/>
            <person name="Allen S.E."/>
            <person name="Farag S."/>
            <person name="Shank E.A."/>
            <person name="Bowers A."/>
        </authorList>
    </citation>
    <scope>NUCLEOTIDE SEQUENCE [LARGE SCALE GENOMIC DNA]</scope>
    <source>
        <strain evidence="3 4">AFS003229</strain>
    </source>
</reference>
<sequence>MSKTKVLAVTVVSVVIGLFFLFCLGWAIIDYYGKKASDIGLNETNPIETNLPEDFTVVALGDSLTRGTGDETGKGYVGLVVEDLESKYNSKPLIHNLGINGQVSQELVQQVKQTEVKRQLYTADVILITIGGNDLFQQGQTLFDYDLTATSELQENYLENLNTIFQEINNVNDKAAILLIGLYNPFIELDEDFDTNRIVRDWNNETAEVVALYKNAIFVPTFDLFQLSVNDYLYSDKFHPNKAGYRLIADRVAPLIQWEDEK</sequence>
<dbReference type="EMBL" id="NUEQ01000025">
    <property type="protein sequence ID" value="PEJ32330.1"/>
    <property type="molecule type" value="Genomic_DNA"/>
</dbReference>
<keyword evidence="1" id="KW-1133">Transmembrane helix</keyword>
<dbReference type="PANTHER" id="PTHR30383:SF27">
    <property type="entry name" value="SPORE GERMINATION LIPASE LIPC"/>
    <property type="match status" value="1"/>
</dbReference>
<dbReference type="GO" id="GO:0004622">
    <property type="term" value="F:phosphatidylcholine lysophospholipase activity"/>
    <property type="evidence" value="ECO:0007669"/>
    <property type="project" value="TreeGrafter"/>
</dbReference>
<dbReference type="PANTHER" id="PTHR30383">
    <property type="entry name" value="THIOESTERASE 1/PROTEASE 1/LYSOPHOSPHOLIPASE L1"/>
    <property type="match status" value="1"/>
</dbReference>
<keyword evidence="1" id="KW-0812">Transmembrane</keyword>
<dbReference type="Pfam" id="PF13472">
    <property type="entry name" value="Lipase_GDSL_2"/>
    <property type="match status" value="1"/>
</dbReference>
<evidence type="ECO:0000259" key="2">
    <source>
        <dbReference type="Pfam" id="PF13472"/>
    </source>
</evidence>
<evidence type="ECO:0000256" key="1">
    <source>
        <dbReference type="SAM" id="Phobius"/>
    </source>
</evidence>
<dbReference type="RefSeq" id="WP_098176389.1">
    <property type="nucleotide sequence ID" value="NZ_NUEQ01000025.1"/>
</dbReference>
<accession>A0AAX0S0B1</accession>
<feature type="domain" description="SGNH hydrolase-type esterase" evidence="2">
    <location>
        <begin position="59"/>
        <end position="247"/>
    </location>
</feature>
<dbReference type="AlphaFoldDB" id="A0AAX0S0B1"/>
<dbReference type="InterPro" id="IPR036514">
    <property type="entry name" value="SGNH_hydro_sf"/>
</dbReference>
<dbReference type="Proteomes" id="UP000220106">
    <property type="component" value="Unassembled WGS sequence"/>
</dbReference>
<evidence type="ECO:0000313" key="4">
    <source>
        <dbReference type="Proteomes" id="UP000220106"/>
    </source>
</evidence>
<dbReference type="InterPro" id="IPR013830">
    <property type="entry name" value="SGNH_hydro"/>
</dbReference>
<organism evidence="3 4">
    <name type="scientific">Peribacillus butanolivorans</name>
    <dbReference type="NCBI Taxonomy" id="421767"/>
    <lineage>
        <taxon>Bacteria</taxon>
        <taxon>Bacillati</taxon>
        <taxon>Bacillota</taxon>
        <taxon>Bacilli</taxon>
        <taxon>Bacillales</taxon>
        <taxon>Bacillaceae</taxon>
        <taxon>Peribacillus</taxon>
    </lineage>
</organism>
<proteinExistence type="predicted"/>
<keyword evidence="1" id="KW-0472">Membrane</keyword>
<feature type="transmembrane region" description="Helical" evidence="1">
    <location>
        <begin position="6"/>
        <end position="29"/>
    </location>
</feature>
<protein>
    <submittedName>
        <fullName evidence="3">GDSL family lipase</fullName>
    </submittedName>
</protein>
<evidence type="ECO:0000313" key="3">
    <source>
        <dbReference type="EMBL" id="PEJ32330.1"/>
    </source>
</evidence>
<dbReference type="SUPFAM" id="SSF52266">
    <property type="entry name" value="SGNH hydrolase"/>
    <property type="match status" value="1"/>
</dbReference>
<comment type="caution">
    <text evidence="3">The sequence shown here is derived from an EMBL/GenBank/DDBJ whole genome shotgun (WGS) entry which is preliminary data.</text>
</comment>
<dbReference type="InterPro" id="IPR051532">
    <property type="entry name" value="Ester_Hydrolysis_Enzymes"/>
</dbReference>
<gene>
    <name evidence="3" type="ORF">CN689_14475</name>
</gene>
<dbReference type="Gene3D" id="3.40.50.1110">
    <property type="entry name" value="SGNH hydrolase"/>
    <property type="match status" value="1"/>
</dbReference>